<name>A0ABN7T3Z4_OIKDI</name>
<organism evidence="1 2">
    <name type="scientific">Oikopleura dioica</name>
    <name type="common">Tunicate</name>
    <dbReference type="NCBI Taxonomy" id="34765"/>
    <lineage>
        <taxon>Eukaryota</taxon>
        <taxon>Metazoa</taxon>
        <taxon>Chordata</taxon>
        <taxon>Tunicata</taxon>
        <taxon>Appendicularia</taxon>
        <taxon>Copelata</taxon>
        <taxon>Oikopleuridae</taxon>
        <taxon>Oikopleura</taxon>
    </lineage>
</organism>
<dbReference type="EMBL" id="OU015567">
    <property type="protein sequence ID" value="CAG5112534.1"/>
    <property type="molecule type" value="Genomic_DNA"/>
</dbReference>
<reference evidence="1 2" key="1">
    <citation type="submission" date="2021-04" db="EMBL/GenBank/DDBJ databases">
        <authorList>
            <person name="Bliznina A."/>
        </authorList>
    </citation>
    <scope>NUCLEOTIDE SEQUENCE [LARGE SCALE GENOMIC DNA]</scope>
</reference>
<keyword evidence="2" id="KW-1185">Reference proteome</keyword>
<accession>A0ABN7T3Z4</accession>
<sequence length="142" mass="17369">MLKNRYTGQKDFFDLFKFFGHYVYDKPHFWMTYKSLSSKEHRRLKKEKKIPKIKKEPEKNMWDAFVFPEINHPPPPSYDPEDNLIRIDSSMKPEYMAAKYEIYADGYFMNLLNADDRKSREYMQIDFLVNFDVTEEEIKWIN</sequence>
<protein>
    <submittedName>
        <fullName evidence="1">Oidioi.mRNA.OKI2018_I69.chr2.g6741.t1.cds</fullName>
    </submittedName>
</protein>
<dbReference type="Proteomes" id="UP001158576">
    <property type="component" value="Chromosome 2"/>
</dbReference>
<evidence type="ECO:0000313" key="2">
    <source>
        <dbReference type="Proteomes" id="UP001158576"/>
    </source>
</evidence>
<gene>
    <name evidence="1" type="ORF">OKIOD_LOCUS15506</name>
</gene>
<evidence type="ECO:0000313" key="1">
    <source>
        <dbReference type="EMBL" id="CAG5112534.1"/>
    </source>
</evidence>
<proteinExistence type="predicted"/>